<dbReference type="PATRIC" id="fig|1262449.3.peg.2628"/>
<dbReference type="KEGG" id="cpat:CLPA_c12110"/>
<evidence type="ECO:0000313" key="3">
    <source>
        <dbReference type="Proteomes" id="UP000028042"/>
    </source>
</evidence>
<dbReference type="KEGG" id="cpae:CPAST_c12110"/>
<dbReference type="GeneID" id="93073396"/>
<dbReference type="eggNOG" id="ENOG5033253">
    <property type="taxonomic scope" value="Bacteria"/>
</dbReference>
<dbReference type="EMBL" id="CP009268">
    <property type="protein sequence ID" value="AJA51299.1"/>
    <property type="molecule type" value="Genomic_DNA"/>
</dbReference>
<dbReference type="RefSeq" id="WP_003446026.1">
    <property type="nucleotide sequence ID" value="NZ_ANZB01000009.1"/>
</dbReference>
<protein>
    <recommendedName>
        <fullName evidence="5">DUF1657 domain-containing protein</fullName>
    </recommendedName>
</protein>
<organism evidence="1 4">
    <name type="scientific">Clostridium pasteurianum DSM 525 = ATCC 6013</name>
    <dbReference type="NCBI Taxonomy" id="1262449"/>
    <lineage>
        <taxon>Bacteria</taxon>
        <taxon>Bacillati</taxon>
        <taxon>Bacillota</taxon>
        <taxon>Clostridia</taxon>
        <taxon>Eubacteriales</taxon>
        <taxon>Clostridiaceae</taxon>
        <taxon>Clostridium</taxon>
    </lineage>
</organism>
<reference evidence="2 3" key="3">
    <citation type="journal article" name="Genome Announc.">
        <title>Improved Draft Genome Sequence of Clostridium pasteurianum Strain ATCC 6013 (DSM 525) Using a Hybrid Next-Generation Sequencing Approach.</title>
        <authorList>
            <person name="Pyne M.E."/>
            <person name="Utturkar S."/>
            <person name="Brown S.D."/>
            <person name="Moo-Young M."/>
            <person name="Chung D.A."/>
            <person name="Chou C.P."/>
        </authorList>
    </citation>
    <scope>NUCLEOTIDE SEQUENCE [LARGE SCALE GENOMIC DNA]</scope>
    <source>
        <strain evidence="2 3">ATCC 6013</strain>
    </source>
</reference>
<sequence length="68" mass="7644">MTVGTKMQQAIAGIETAAATMKTFALDTDNQAAKKDFQQLSKTFEDALQLLNGRLKHIEEEEPQYKQQ</sequence>
<evidence type="ECO:0000313" key="1">
    <source>
        <dbReference type="EMBL" id="AJA51299.1"/>
    </source>
</evidence>
<name>A0A0H3J0E3_CLOPA</name>
<evidence type="ECO:0000313" key="4">
    <source>
        <dbReference type="Proteomes" id="UP000030905"/>
    </source>
</evidence>
<evidence type="ECO:0008006" key="5">
    <source>
        <dbReference type="Google" id="ProtNLM"/>
    </source>
</evidence>
<gene>
    <name evidence="1" type="ORF">CLPA_c12110</name>
    <name evidence="2" type="ORF">CP6013_01941</name>
</gene>
<keyword evidence="4" id="KW-1185">Reference proteome</keyword>
<dbReference type="EMBL" id="JPGY02000001">
    <property type="protein sequence ID" value="KRU12693.1"/>
    <property type="molecule type" value="Genomic_DNA"/>
</dbReference>
<dbReference type="InterPro" id="IPR012452">
    <property type="entry name" value="DUF1657"/>
</dbReference>
<reference evidence="1 4" key="1">
    <citation type="journal article" date="2015" name="Genome Announc.">
        <title>Complete Genome Sequence of the Nitrogen-Fixing and Solvent-Producing Clostridium pasteurianum DSM 525.</title>
        <authorList>
            <person name="Poehlein A."/>
            <person name="Grosse-Honebrink A."/>
            <person name="Zhang Y."/>
            <person name="Minton N.P."/>
            <person name="Daniel R."/>
        </authorList>
    </citation>
    <scope>NUCLEOTIDE SEQUENCE [LARGE SCALE GENOMIC DNA]</scope>
    <source>
        <strain evidence="1">DSM 525</strain>
        <strain evidence="4">DSM 525 / ATCC 6013</strain>
    </source>
</reference>
<dbReference type="Pfam" id="PF07870">
    <property type="entry name" value="DUF1657"/>
    <property type="match status" value="1"/>
</dbReference>
<dbReference type="AlphaFoldDB" id="A0A0H3J0E3"/>
<reference evidence="2" key="2">
    <citation type="submission" date="2015-10" db="EMBL/GenBank/DDBJ databases">
        <title>Improved Draft Genome Sequence of Clostridium pasteurianum Strain ATCC 6013 (DSM 525) Using a Hybrid Next-Generation Sequencing Approach.</title>
        <authorList>
            <person name="Pyne M.E."/>
            <person name="Utturkar S.M."/>
            <person name="Brown S.D."/>
            <person name="Moo-Young M."/>
            <person name="Chung D.A."/>
            <person name="Chou P.C."/>
        </authorList>
    </citation>
    <scope>NUCLEOTIDE SEQUENCE</scope>
    <source>
        <strain evidence="2">ATCC 6013</strain>
    </source>
</reference>
<accession>A0A0H3J0E3</accession>
<proteinExistence type="predicted"/>
<evidence type="ECO:0000313" key="2">
    <source>
        <dbReference type="EMBL" id="KRU12693.1"/>
    </source>
</evidence>
<dbReference type="Proteomes" id="UP000030905">
    <property type="component" value="Chromosome"/>
</dbReference>
<dbReference type="Proteomes" id="UP000028042">
    <property type="component" value="Unassembled WGS sequence"/>
</dbReference>